<dbReference type="InterPro" id="IPR050490">
    <property type="entry name" value="Bact_solute-bd_prot1"/>
</dbReference>
<dbReference type="CDD" id="cd14748">
    <property type="entry name" value="PBP2_UgpB"/>
    <property type="match status" value="1"/>
</dbReference>
<feature type="signal peptide" evidence="1">
    <location>
        <begin position="1"/>
        <end position="31"/>
    </location>
</feature>
<evidence type="ECO:0000256" key="1">
    <source>
        <dbReference type="SAM" id="SignalP"/>
    </source>
</evidence>
<dbReference type="InterPro" id="IPR006059">
    <property type="entry name" value="SBP"/>
</dbReference>
<dbReference type="OrthoDB" id="2510110at2"/>
<evidence type="ECO:0000313" key="3">
    <source>
        <dbReference type="Proteomes" id="UP000247569"/>
    </source>
</evidence>
<dbReference type="Proteomes" id="UP000247569">
    <property type="component" value="Unassembled WGS sequence"/>
</dbReference>
<comment type="caution">
    <text evidence="2">The sequence shown here is derived from an EMBL/GenBank/DDBJ whole genome shotgun (WGS) entry which is preliminary data.</text>
</comment>
<dbReference type="AlphaFoldDB" id="A0A318K7M4"/>
<dbReference type="PANTHER" id="PTHR43649:SF30">
    <property type="entry name" value="ABC TRANSPORTER SUBSTRATE-BINDING PROTEIN"/>
    <property type="match status" value="1"/>
</dbReference>
<dbReference type="Pfam" id="PF13416">
    <property type="entry name" value="SBP_bac_8"/>
    <property type="match status" value="1"/>
</dbReference>
<reference evidence="2 3" key="1">
    <citation type="submission" date="2018-05" db="EMBL/GenBank/DDBJ databases">
        <title>Genomic Encyclopedia of Type Strains, Phase IV (KMG-IV): sequencing the most valuable type-strain genomes for metagenomic binning, comparative biology and taxonomic classification.</title>
        <authorList>
            <person name="Goeker M."/>
        </authorList>
    </citation>
    <scope>NUCLEOTIDE SEQUENCE [LARGE SCALE GENOMIC DNA]</scope>
    <source>
        <strain evidence="2 3">DSM 44704</strain>
    </source>
</reference>
<dbReference type="EMBL" id="QJKF01000004">
    <property type="protein sequence ID" value="PXX65672.1"/>
    <property type="molecule type" value="Genomic_DNA"/>
</dbReference>
<dbReference type="PROSITE" id="PS51318">
    <property type="entry name" value="TAT"/>
    <property type="match status" value="1"/>
</dbReference>
<feature type="chain" id="PRO_5016396063" evidence="1">
    <location>
        <begin position="32"/>
        <end position="442"/>
    </location>
</feature>
<name>A0A318K7M4_9NOCA</name>
<dbReference type="SUPFAM" id="SSF53850">
    <property type="entry name" value="Periplasmic binding protein-like II"/>
    <property type="match status" value="1"/>
</dbReference>
<accession>A0A318K7M4</accession>
<sequence length="442" mass="47730">MSTSQFPALSRRGFIGLAGAVAAGAALTACAGTGGGSKQSGDANTINFWSNHPGSSKDQENELIKRFQEKFPELKVNLIDAGKNYEEVSQKFNAALSGGELPDVVVLSDVWWFNYALNGSIEPLDGHFGDAGMRLDDYVDSLAADYLFNGKHYALPYSRSTPLFYYNKDVWAKAGLPDRGPNSWQEFDEWGPKIQSVVGDGKLAHGWGDAKNYLAWTFQGPNWTFGGAYSDQWKLRFTDPGTIAAGQFLRDMIHTKKYAGIKPQIAVDFGTGVIASTIASTGDLKGIKQNAEGKLQFGTAFLPHPNGPGVTTGGAGLAIPARISDQRKVNALKFIEFITNAANTAYFSQATGYMPVRKSAVTDPSEQDFLAKNPNAKVAIDQLPLTKSQDYARVFVPGGDQIIGTGLEQIGLQNADPAMVYANVTSQLQAIIDRQITPKLPK</sequence>
<dbReference type="RefSeq" id="WP_083894840.1">
    <property type="nucleotide sequence ID" value="NZ_QJKF01000004.1"/>
</dbReference>
<dbReference type="Gene3D" id="3.40.190.10">
    <property type="entry name" value="Periplasmic binding protein-like II"/>
    <property type="match status" value="1"/>
</dbReference>
<protein>
    <submittedName>
        <fullName evidence="2">Carbohydrate ABC transporter substrate-binding protein (CUT1 family)</fullName>
    </submittedName>
</protein>
<dbReference type="InterPro" id="IPR006311">
    <property type="entry name" value="TAT_signal"/>
</dbReference>
<dbReference type="PANTHER" id="PTHR43649">
    <property type="entry name" value="ARABINOSE-BINDING PROTEIN-RELATED"/>
    <property type="match status" value="1"/>
</dbReference>
<organism evidence="2 3">
    <name type="scientific">Nocardia tenerifensis</name>
    <dbReference type="NCBI Taxonomy" id="228006"/>
    <lineage>
        <taxon>Bacteria</taxon>
        <taxon>Bacillati</taxon>
        <taxon>Actinomycetota</taxon>
        <taxon>Actinomycetes</taxon>
        <taxon>Mycobacteriales</taxon>
        <taxon>Nocardiaceae</taxon>
        <taxon>Nocardia</taxon>
    </lineage>
</organism>
<keyword evidence="1" id="KW-0732">Signal</keyword>
<keyword evidence="3" id="KW-1185">Reference proteome</keyword>
<proteinExistence type="predicted"/>
<evidence type="ECO:0000313" key="2">
    <source>
        <dbReference type="EMBL" id="PXX65672.1"/>
    </source>
</evidence>
<gene>
    <name evidence="2" type="ORF">DFR70_104737</name>
</gene>